<evidence type="ECO:0000313" key="1">
    <source>
        <dbReference type="EMBL" id="VAW18705.1"/>
    </source>
</evidence>
<dbReference type="PANTHER" id="PTHR30292:SF0">
    <property type="entry name" value="5-OXOPROLINASE SUBUNIT A"/>
    <property type="match status" value="1"/>
</dbReference>
<dbReference type="Pfam" id="PF03746">
    <property type="entry name" value="LamB_YcsF"/>
    <property type="match status" value="1"/>
</dbReference>
<proteinExistence type="predicted"/>
<dbReference type="GO" id="GO:0005975">
    <property type="term" value="P:carbohydrate metabolic process"/>
    <property type="evidence" value="ECO:0007669"/>
    <property type="project" value="InterPro"/>
</dbReference>
<dbReference type="SUPFAM" id="SSF88713">
    <property type="entry name" value="Glycoside hydrolase/deacetylase"/>
    <property type="match status" value="1"/>
</dbReference>
<dbReference type="EMBL" id="UOEO01000093">
    <property type="protein sequence ID" value="VAW18705.1"/>
    <property type="molecule type" value="Genomic_DNA"/>
</dbReference>
<gene>
    <name evidence="1" type="ORF">MNBD_ALPHA12-535</name>
</gene>
<organism evidence="1">
    <name type="scientific">hydrothermal vent metagenome</name>
    <dbReference type="NCBI Taxonomy" id="652676"/>
    <lineage>
        <taxon>unclassified sequences</taxon>
        <taxon>metagenomes</taxon>
        <taxon>ecological metagenomes</taxon>
    </lineage>
</organism>
<dbReference type="Gene3D" id="3.20.20.370">
    <property type="entry name" value="Glycoside hydrolase/deacetylase"/>
    <property type="match status" value="1"/>
</dbReference>
<name>A0A3B0TJ50_9ZZZZ</name>
<dbReference type="InterPro" id="IPR005501">
    <property type="entry name" value="LamB/YcsF/PxpA-like"/>
</dbReference>
<protein>
    <submittedName>
        <fullName evidence="1">Lactam utilization protein LamB</fullName>
    </submittedName>
</protein>
<accession>A0A3B0TJ50</accession>
<dbReference type="CDD" id="cd10787">
    <property type="entry name" value="LamB_YcsF_like"/>
    <property type="match status" value="1"/>
</dbReference>
<sequence length="249" mass="26694">MISIDLNADLGEGMAFDKQLLRIVSSASIACGGHAGNEETMEKTLRRAAESGVMTGAHPGFADLENFGRRKLDLPLATIIEQVIGQLQTISVIARRVGQPISYLKLHGALYNLASERFDLAREIFAAVQNFDPKLAIMALAGSAQLRAAKDLGLKTISEGFADRAYRPDGMLLERSSPGAVYSNPAIAVNQAVMLARDKCVIAVDRTSIAREVQSVCLHGDNEAALELARAVRDGLLVNGIMIKSFSGQ</sequence>
<dbReference type="NCBIfam" id="NF003814">
    <property type="entry name" value="PRK05406.1-3"/>
    <property type="match status" value="1"/>
</dbReference>
<reference evidence="1" key="1">
    <citation type="submission" date="2018-06" db="EMBL/GenBank/DDBJ databases">
        <authorList>
            <person name="Zhirakovskaya E."/>
        </authorList>
    </citation>
    <scope>NUCLEOTIDE SEQUENCE</scope>
</reference>
<dbReference type="PANTHER" id="PTHR30292">
    <property type="entry name" value="UNCHARACTERIZED PROTEIN YBGL-RELATED"/>
    <property type="match status" value="1"/>
</dbReference>
<dbReference type="AlphaFoldDB" id="A0A3B0TJ50"/>
<dbReference type="InterPro" id="IPR011330">
    <property type="entry name" value="Glyco_hydro/deAcase_b/a-brl"/>
</dbReference>